<feature type="transmembrane region" description="Helical" evidence="6">
    <location>
        <begin position="278"/>
        <end position="296"/>
    </location>
</feature>
<dbReference type="InterPro" id="IPR000620">
    <property type="entry name" value="EamA_dom"/>
</dbReference>
<proteinExistence type="inferred from homology"/>
<protein>
    <submittedName>
        <fullName evidence="8">DMT family transporter</fullName>
    </submittedName>
</protein>
<dbReference type="InterPro" id="IPR037185">
    <property type="entry name" value="EmrE-like"/>
</dbReference>
<dbReference type="PANTHER" id="PTHR22911">
    <property type="entry name" value="ACYL-MALONYL CONDENSING ENZYME-RELATED"/>
    <property type="match status" value="1"/>
</dbReference>
<keyword evidence="5 6" id="KW-0472">Membrane</keyword>
<keyword evidence="9" id="KW-1185">Reference proteome</keyword>
<evidence type="ECO:0000256" key="5">
    <source>
        <dbReference type="ARBA" id="ARBA00023136"/>
    </source>
</evidence>
<feature type="transmembrane region" description="Helical" evidence="6">
    <location>
        <begin position="77"/>
        <end position="99"/>
    </location>
</feature>
<accession>A0ABT3H3S7</accession>
<feature type="transmembrane region" description="Helical" evidence="6">
    <location>
        <begin position="252"/>
        <end position="272"/>
    </location>
</feature>
<dbReference type="SUPFAM" id="SSF103481">
    <property type="entry name" value="Multidrug resistance efflux transporter EmrE"/>
    <property type="match status" value="2"/>
</dbReference>
<organism evidence="8 9">
    <name type="scientific">Pararhodobacter zhoushanensis</name>
    <dbReference type="NCBI Taxonomy" id="2479545"/>
    <lineage>
        <taxon>Bacteria</taxon>
        <taxon>Pseudomonadati</taxon>
        <taxon>Pseudomonadota</taxon>
        <taxon>Alphaproteobacteria</taxon>
        <taxon>Rhodobacterales</taxon>
        <taxon>Paracoccaceae</taxon>
        <taxon>Pararhodobacter</taxon>
    </lineage>
</organism>
<feature type="transmembrane region" description="Helical" evidence="6">
    <location>
        <begin position="223"/>
        <end position="245"/>
    </location>
</feature>
<dbReference type="EMBL" id="JAPDFL010000001">
    <property type="protein sequence ID" value="MCW1934405.1"/>
    <property type="molecule type" value="Genomic_DNA"/>
</dbReference>
<dbReference type="PANTHER" id="PTHR22911:SF6">
    <property type="entry name" value="SOLUTE CARRIER FAMILY 35 MEMBER G1"/>
    <property type="match status" value="1"/>
</dbReference>
<feature type="transmembrane region" description="Helical" evidence="6">
    <location>
        <begin position="181"/>
        <end position="203"/>
    </location>
</feature>
<dbReference type="RefSeq" id="WP_264507202.1">
    <property type="nucleotide sequence ID" value="NZ_JAPDFL010000001.1"/>
</dbReference>
<evidence type="ECO:0000256" key="3">
    <source>
        <dbReference type="ARBA" id="ARBA00022692"/>
    </source>
</evidence>
<sequence>MTAAAQTPTLDRVPLAIGMMLAFCAIAPLIDVAAKYAAQSVSVTQVTFFRMVVQAAVMLPVVLVLGQSLRIGARAALWLSARALMLIGSTYAFVGAVKAMPLADALAIVFVEPFILLALGALLFGDQVGPRRIGAAVVGFLGALLVIQPNFAAFGAVAFYPLATAVFFAFYMLLTRRVSRFVAPVAMQFHTAWIGVVWMLPALALGYALDWELMALTNPAPLVWGQLVCVGLAASVSHMAITVALRFAPSATLAPLHYLEIVTSVLFGWYFFGDLPNPLSWAGIAVIVASGLYIIARERALARVARLPIHL</sequence>
<keyword evidence="3 6" id="KW-0812">Transmembrane</keyword>
<feature type="transmembrane region" description="Helical" evidence="6">
    <location>
        <begin position="105"/>
        <end position="124"/>
    </location>
</feature>
<evidence type="ECO:0000256" key="4">
    <source>
        <dbReference type="ARBA" id="ARBA00022989"/>
    </source>
</evidence>
<keyword evidence="4 6" id="KW-1133">Transmembrane helix</keyword>
<dbReference type="Proteomes" id="UP001208938">
    <property type="component" value="Unassembled WGS sequence"/>
</dbReference>
<gene>
    <name evidence="8" type="ORF">OKW52_19645</name>
</gene>
<feature type="transmembrane region" description="Helical" evidence="6">
    <location>
        <begin position="133"/>
        <end position="151"/>
    </location>
</feature>
<feature type="transmembrane region" description="Helical" evidence="6">
    <location>
        <begin position="12"/>
        <end position="34"/>
    </location>
</feature>
<name>A0ABT3H3S7_9RHOB</name>
<feature type="transmembrane region" description="Helical" evidence="6">
    <location>
        <begin position="46"/>
        <end position="65"/>
    </location>
</feature>
<feature type="domain" description="EamA" evidence="7">
    <location>
        <begin position="16"/>
        <end position="147"/>
    </location>
</feature>
<evidence type="ECO:0000259" key="7">
    <source>
        <dbReference type="Pfam" id="PF00892"/>
    </source>
</evidence>
<evidence type="ECO:0000256" key="1">
    <source>
        <dbReference type="ARBA" id="ARBA00004141"/>
    </source>
</evidence>
<feature type="domain" description="EamA" evidence="7">
    <location>
        <begin position="160"/>
        <end position="293"/>
    </location>
</feature>
<comment type="similarity">
    <text evidence="2">Belongs to the drug/metabolite transporter (DMT) superfamily. 10 TMS drug/metabolite exporter (DME) (TC 2.A.7.3) family.</text>
</comment>
<comment type="caution">
    <text evidence="8">The sequence shown here is derived from an EMBL/GenBank/DDBJ whole genome shotgun (WGS) entry which is preliminary data.</text>
</comment>
<reference evidence="8 9" key="1">
    <citation type="submission" date="2022-10" db="EMBL/GenBank/DDBJ databases">
        <title>Pararhodobacter sp. nov., isolated from marine algae.</title>
        <authorList>
            <person name="Choi B.J."/>
            <person name="Kim J.M."/>
            <person name="Lee J.K."/>
            <person name="Choi D.G."/>
            <person name="Jeon C.O."/>
        </authorList>
    </citation>
    <scope>NUCLEOTIDE SEQUENCE [LARGE SCALE GENOMIC DNA]</scope>
    <source>
        <strain evidence="8 9">ZQ420</strain>
    </source>
</reference>
<dbReference type="Pfam" id="PF00892">
    <property type="entry name" value="EamA"/>
    <property type="match status" value="2"/>
</dbReference>
<evidence type="ECO:0000313" key="9">
    <source>
        <dbReference type="Proteomes" id="UP001208938"/>
    </source>
</evidence>
<feature type="transmembrane region" description="Helical" evidence="6">
    <location>
        <begin position="157"/>
        <end position="174"/>
    </location>
</feature>
<evidence type="ECO:0000313" key="8">
    <source>
        <dbReference type="EMBL" id="MCW1934405.1"/>
    </source>
</evidence>
<evidence type="ECO:0000256" key="2">
    <source>
        <dbReference type="ARBA" id="ARBA00009853"/>
    </source>
</evidence>
<comment type="subcellular location">
    <subcellularLocation>
        <location evidence="1">Membrane</location>
        <topology evidence="1">Multi-pass membrane protein</topology>
    </subcellularLocation>
</comment>
<evidence type="ECO:0000256" key="6">
    <source>
        <dbReference type="SAM" id="Phobius"/>
    </source>
</evidence>